<evidence type="ECO:0000313" key="13">
    <source>
        <dbReference type="EMBL" id="UUX32793.1"/>
    </source>
</evidence>
<keyword evidence="9 11" id="KW-0413">Isomerase</keyword>
<feature type="binding site" evidence="11">
    <location>
        <position position="215"/>
    </location>
    <ligand>
        <name>FMN</name>
        <dbReference type="ChEBI" id="CHEBI:58210"/>
    </ligand>
</feature>
<feature type="binding site" evidence="11">
    <location>
        <position position="190"/>
    </location>
    <ligand>
        <name>FMN</name>
        <dbReference type="ChEBI" id="CHEBI:58210"/>
    </ligand>
</feature>
<dbReference type="NCBIfam" id="TIGR02151">
    <property type="entry name" value="IPP_isom_2"/>
    <property type="match status" value="1"/>
</dbReference>
<evidence type="ECO:0000256" key="3">
    <source>
        <dbReference type="ARBA" id="ARBA00022630"/>
    </source>
</evidence>
<accession>A0ABY5P2V8</accession>
<dbReference type="Proteomes" id="UP001315967">
    <property type="component" value="Chromosome"/>
</dbReference>
<feature type="binding site" evidence="11">
    <location>
        <position position="128"/>
    </location>
    <ligand>
        <name>FMN</name>
        <dbReference type="ChEBI" id="CHEBI:58210"/>
    </ligand>
</feature>
<dbReference type="CDD" id="cd02811">
    <property type="entry name" value="IDI-2_FMN"/>
    <property type="match status" value="1"/>
</dbReference>
<dbReference type="Pfam" id="PF01070">
    <property type="entry name" value="FMN_dh"/>
    <property type="match status" value="1"/>
</dbReference>
<evidence type="ECO:0000256" key="5">
    <source>
        <dbReference type="ARBA" id="ARBA00022723"/>
    </source>
</evidence>
<feature type="domain" description="FMN-dependent dehydrogenase" evidence="12">
    <location>
        <begin position="170"/>
        <end position="333"/>
    </location>
</feature>
<feature type="binding site" evidence="11">
    <location>
        <begin position="69"/>
        <end position="71"/>
    </location>
    <ligand>
        <name>FMN</name>
        <dbReference type="ChEBI" id="CHEBI:58210"/>
    </ligand>
</feature>
<keyword evidence="14" id="KW-1185">Reference proteome</keyword>
<keyword evidence="3 11" id="KW-0285">Flavoprotein</keyword>
<comment type="cofactor">
    <cofactor evidence="1 11">
        <name>FMN</name>
        <dbReference type="ChEBI" id="CHEBI:58210"/>
    </cofactor>
</comment>
<name>A0ABY5P2V8_9LACT</name>
<evidence type="ECO:0000256" key="9">
    <source>
        <dbReference type="ARBA" id="ARBA00023235"/>
    </source>
</evidence>
<comment type="function">
    <text evidence="11">Involved in the biosynthesis of isoprenoids. Catalyzes the 1,3-allylic rearrangement of the homoallylic substrate isopentenyl (IPP) to its allylic isomer, dimethylallyl diphosphate (DMAPP).</text>
</comment>
<comment type="caution">
    <text evidence="11">Lacks conserved residue(s) required for the propagation of feature annotation.</text>
</comment>
<feature type="binding site" evidence="11">
    <location>
        <position position="99"/>
    </location>
    <ligand>
        <name>FMN</name>
        <dbReference type="ChEBI" id="CHEBI:58210"/>
    </ligand>
</feature>
<dbReference type="RefSeq" id="WP_313792293.1">
    <property type="nucleotide sequence ID" value="NZ_CP102453.1"/>
</dbReference>
<keyword evidence="2 11" id="KW-0963">Cytoplasm</keyword>
<dbReference type="PANTHER" id="PTHR43665">
    <property type="entry name" value="ISOPENTENYL-DIPHOSPHATE DELTA-ISOMERASE"/>
    <property type="match status" value="1"/>
</dbReference>
<dbReference type="PIRSF" id="PIRSF003314">
    <property type="entry name" value="IPP_isomerase"/>
    <property type="match status" value="1"/>
</dbReference>
<reference evidence="13 14" key="1">
    <citation type="submission" date="2022-08" db="EMBL/GenBank/DDBJ databases">
        <title>Aerococcaceae sp. nov isolated from spoiled eye mask.</title>
        <authorList>
            <person name="Zhou G."/>
            <person name="Xie X.-B."/>
            <person name="Shi Q.-S."/>
            <person name="Wang Y.-S."/>
            <person name="Wen X."/>
            <person name="Peng H."/>
            <person name="Yang X.-J."/>
            <person name="Tao H.-B."/>
            <person name="Huang X.-M."/>
        </authorList>
    </citation>
    <scope>NUCLEOTIDE SEQUENCE [LARGE SCALE GENOMIC DNA]</scope>
    <source>
        <strain evidence="14">DM20194951</strain>
    </source>
</reference>
<evidence type="ECO:0000256" key="10">
    <source>
        <dbReference type="ARBA" id="ARBA00025810"/>
    </source>
</evidence>
<evidence type="ECO:0000259" key="12">
    <source>
        <dbReference type="Pfam" id="PF01070"/>
    </source>
</evidence>
<dbReference type="InterPro" id="IPR000262">
    <property type="entry name" value="FMN-dep_DH"/>
</dbReference>
<dbReference type="EMBL" id="CP102453">
    <property type="protein sequence ID" value="UUX32793.1"/>
    <property type="molecule type" value="Genomic_DNA"/>
</dbReference>
<feature type="binding site" evidence="11">
    <location>
        <begin position="289"/>
        <end position="290"/>
    </location>
    <ligand>
        <name>FMN</name>
        <dbReference type="ChEBI" id="CHEBI:58210"/>
    </ligand>
</feature>
<feature type="binding site" evidence="11">
    <location>
        <position position="159"/>
    </location>
    <ligand>
        <name>Mg(2+)</name>
        <dbReference type="ChEBI" id="CHEBI:18420"/>
    </ligand>
</feature>
<keyword evidence="8 11" id="KW-0414">Isoprene biosynthesis</keyword>
<feature type="binding site" evidence="11">
    <location>
        <position position="220"/>
    </location>
    <ligand>
        <name>FMN</name>
        <dbReference type="ChEBI" id="CHEBI:58210"/>
    </ligand>
</feature>
<feature type="binding site" evidence="11">
    <location>
        <begin position="268"/>
        <end position="270"/>
    </location>
    <ligand>
        <name>FMN</name>
        <dbReference type="ChEBI" id="CHEBI:58210"/>
    </ligand>
</feature>
<evidence type="ECO:0000256" key="11">
    <source>
        <dbReference type="HAMAP-Rule" id="MF_00354"/>
    </source>
</evidence>
<comment type="cofactor">
    <cofactor evidence="11">
        <name>Mg(2+)</name>
        <dbReference type="ChEBI" id="CHEBI:18420"/>
    </cofactor>
</comment>
<evidence type="ECO:0000256" key="1">
    <source>
        <dbReference type="ARBA" id="ARBA00001917"/>
    </source>
</evidence>
<dbReference type="InterPro" id="IPR011179">
    <property type="entry name" value="IPdP_isomerase"/>
</dbReference>
<keyword evidence="6 11" id="KW-0460">Magnesium</keyword>
<evidence type="ECO:0000313" key="14">
    <source>
        <dbReference type="Proteomes" id="UP001315967"/>
    </source>
</evidence>
<dbReference type="InterPro" id="IPR013785">
    <property type="entry name" value="Aldolase_TIM"/>
</dbReference>
<keyword evidence="4 11" id="KW-0288">FMN</keyword>
<dbReference type="Gene3D" id="3.20.20.70">
    <property type="entry name" value="Aldolase class I"/>
    <property type="match status" value="1"/>
</dbReference>
<evidence type="ECO:0000256" key="8">
    <source>
        <dbReference type="ARBA" id="ARBA00023229"/>
    </source>
</evidence>
<evidence type="ECO:0000256" key="6">
    <source>
        <dbReference type="ARBA" id="ARBA00022842"/>
    </source>
</evidence>
<proteinExistence type="inferred from homology"/>
<feature type="binding site" evidence="11">
    <location>
        <position position="158"/>
    </location>
    <ligand>
        <name>substrate</name>
    </ligand>
</feature>
<dbReference type="EC" id="5.3.3.2" evidence="11"/>
<protein>
    <recommendedName>
        <fullName evidence="11">Isopentenyl-diphosphate delta-isomerase</fullName>
        <shortName evidence="11">IPP isomerase</shortName>
        <ecNumber evidence="11">5.3.3.2</ecNumber>
    </recommendedName>
    <alternativeName>
        <fullName evidence="11">Isopentenyl diphosphate:dimethylallyl diphosphate isomerase</fullName>
    </alternativeName>
    <alternativeName>
        <fullName evidence="11">Isopentenyl pyrophosphate isomerase</fullName>
    </alternativeName>
    <alternativeName>
        <fullName evidence="11">Type 2 isopentenyl diphosphate isomerase</fullName>
        <shortName evidence="11">IDI-2</shortName>
    </alternativeName>
</protein>
<comment type="cofactor">
    <cofactor evidence="11">
        <name>NADPH</name>
        <dbReference type="ChEBI" id="CHEBI:57783"/>
    </cofactor>
</comment>
<comment type="subcellular location">
    <subcellularLocation>
        <location evidence="11">Cytoplasm</location>
    </subcellularLocation>
</comment>
<comment type="catalytic activity">
    <reaction evidence="11">
        <text>isopentenyl diphosphate = dimethylallyl diphosphate</text>
        <dbReference type="Rhea" id="RHEA:23284"/>
        <dbReference type="ChEBI" id="CHEBI:57623"/>
        <dbReference type="ChEBI" id="CHEBI:128769"/>
        <dbReference type="EC" id="5.3.3.2"/>
    </reaction>
</comment>
<evidence type="ECO:0000256" key="2">
    <source>
        <dbReference type="ARBA" id="ARBA00022490"/>
    </source>
</evidence>
<dbReference type="HAMAP" id="MF_00354">
    <property type="entry name" value="Idi_2"/>
    <property type="match status" value="1"/>
</dbReference>
<dbReference type="GO" id="GO:0004452">
    <property type="term" value="F:isopentenyl-diphosphate delta-isomerase activity"/>
    <property type="evidence" value="ECO:0007669"/>
    <property type="project" value="UniProtKB-EC"/>
</dbReference>
<feature type="binding site" evidence="11">
    <location>
        <begin position="12"/>
        <end position="13"/>
    </location>
    <ligand>
        <name>substrate</name>
    </ligand>
</feature>
<gene>
    <name evidence="11 13" type="primary">fni</name>
    <name evidence="13" type="ORF">NRE15_07625</name>
</gene>
<sequence length="362" mass="39146">MSLDASQLNQQRKDDHVKLALGQQKEAKAAPFDDIRFVHHSFSLMSLDQVNITSHWAGHSHVMPFYINGMTGGSKFTKQFNEKLGMVAAETGLAMASGSVSAALKDPSLSDTFRIIREVNPHGFVMANLGAHHSLENAKRAVDLLQADALQIHLNVPQEIVMPEGDRDFSNWADNIQAIVAHVGVPVIVKEVGFGMSRETMLFLKSLGVQTIDISGRGGTNFVRIENDRNPSLDFSALAGWGQTTPESLLEAQAILGDGTVTLLASGGIRQPFDILKALALGASAVGLSGKFLASVDDLGIDATVEMVYQWRDTLKQMMLMLEAPTVAALQTKDMILSGSLLEWAQLRGIDASGLARRSQVK</sequence>
<organism evidence="13 14">
    <name type="scientific">Fundicoccus culcitae</name>
    <dbReference type="NCBI Taxonomy" id="2969821"/>
    <lineage>
        <taxon>Bacteria</taxon>
        <taxon>Bacillati</taxon>
        <taxon>Bacillota</taxon>
        <taxon>Bacilli</taxon>
        <taxon>Lactobacillales</taxon>
        <taxon>Aerococcaceae</taxon>
        <taxon>Fundicoccus</taxon>
    </lineage>
</organism>
<keyword evidence="5 11" id="KW-0479">Metal-binding</keyword>
<dbReference type="SUPFAM" id="SSF51395">
    <property type="entry name" value="FMN-linked oxidoreductases"/>
    <property type="match status" value="1"/>
</dbReference>
<dbReference type="PANTHER" id="PTHR43665:SF1">
    <property type="entry name" value="ISOPENTENYL-DIPHOSPHATE DELTA-ISOMERASE"/>
    <property type="match status" value="1"/>
</dbReference>
<comment type="similarity">
    <text evidence="11">Belongs to the IPP isomerase type 2 family.</text>
</comment>
<comment type="subunit">
    <text evidence="10 11">Homooctamer. Dimer of tetramers.</text>
</comment>
<keyword evidence="7 11" id="KW-0521">NADP</keyword>
<evidence type="ECO:0000256" key="4">
    <source>
        <dbReference type="ARBA" id="ARBA00022643"/>
    </source>
</evidence>
<evidence type="ECO:0000256" key="7">
    <source>
        <dbReference type="ARBA" id="ARBA00022857"/>
    </source>
</evidence>